<sequence length="130" mass="14751">MAMEVADQDDILFADLSKQISLLIMDDEDHLPYPPVTYQVYSRVVQPMTQPAQVLNYEQSKGTGVFIPRSTHRRRKSKQGRSNTDYNAAAASKNTTECSQNNSKGLLAPQQGQLAYNNYTFYSSFNHKRI</sequence>
<reference evidence="2" key="2">
    <citation type="submission" date="2022-03" db="EMBL/GenBank/DDBJ databases">
        <title>Draft title - Genomic analysis of global carrot germplasm unveils the trajectory of domestication and the origin of high carotenoid orange carrot.</title>
        <authorList>
            <person name="Iorizzo M."/>
            <person name="Ellison S."/>
            <person name="Senalik D."/>
            <person name="Macko-Podgorni A."/>
            <person name="Grzebelus D."/>
            <person name="Bostan H."/>
            <person name="Rolling W."/>
            <person name="Curaba J."/>
            <person name="Simon P."/>
        </authorList>
    </citation>
    <scope>NUCLEOTIDE SEQUENCE</scope>
    <source>
        <tissue evidence="2">Leaf</tissue>
    </source>
</reference>
<feature type="compositionally biased region" description="Basic residues" evidence="1">
    <location>
        <begin position="70"/>
        <end position="79"/>
    </location>
</feature>
<protein>
    <submittedName>
        <fullName evidence="2">Uncharacterized protein</fullName>
    </submittedName>
</protein>
<dbReference type="PANTHER" id="PTHR34956">
    <property type="entry name" value="OS05G0397300 PROTEIN"/>
    <property type="match status" value="1"/>
</dbReference>
<reference evidence="2" key="1">
    <citation type="journal article" date="2016" name="Nat. Genet.">
        <title>A high-quality carrot genome assembly provides new insights into carotenoid accumulation and asterid genome evolution.</title>
        <authorList>
            <person name="Iorizzo M."/>
            <person name="Ellison S."/>
            <person name="Senalik D."/>
            <person name="Zeng P."/>
            <person name="Satapoomin P."/>
            <person name="Huang J."/>
            <person name="Bowman M."/>
            <person name="Iovene M."/>
            <person name="Sanseverino W."/>
            <person name="Cavagnaro P."/>
            <person name="Yildiz M."/>
            <person name="Macko-Podgorni A."/>
            <person name="Moranska E."/>
            <person name="Grzebelus E."/>
            <person name="Grzebelus D."/>
            <person name="Ashrafi H."/>
            <person name="Zheng Z."/>
            <person name="Cheng S."/>
            <person name="Spooner D."/>
            <person name="Van Deynze A."/>
            <person name="Simon P."/>
        </authorList>
    </citation>
    <scope>NUCLEOTIDE SEQUENCE</scope>
    <source>
        <tissue evidence="2">Leaf</tissue>
    </source>
</reference>
<evidence type="ECO:0000256" key="1">
    <source>
        <dbReference type="SAM" id="MobiDB-lite"/>
    </source>
</evidence>
<proteinExistence type="predicted"/>
<dbReference type="EMBL" id="CP093350">
    <property type="protein sequence ID" value="WOH12865.1"/>
    <property type="molecule type" value="Genomic_DNA"/>
</dbReference>
<dbReference type="KEGG" id="dcr:108197815"/>
<accession>A0AAF0XRX4</accession>
<keyword evidence="3" id="KW-1185">Reference proteome</keyword>
<dbReference type="PANTHER" id="PTHR34956:SF2">
    <property type="entry name" value="OS05G0397300 PROTEIN"/>
    <property type="match status" value="1"/>
</dbReference>
<gene>
    <name evidence="2" type="ORF">DCAR_0832374</name>
</gene>
<feature type="region of interest" description="Disordered" evidence="1">
    <location>
        <begin position="66"/>
        <end position="104"/>
    </location>
</feature>
<name>A0AAF0XRX4_DAUCS</name>
<feature type="compositionally biased region" description="Polar residues" evidence="1">
    <location>
        <begin position="80"/>
        <end position="104"/>
    </location>
</feature>
<organism evidence="2 3">
    <name type="scientific">Daucus carota subsp. sativus</name>
    <name type="common">Carrot</name>
    <dbReference type="NCBI Taxonomy" id="79200"/>
    <lineage>
        <taxon>Eukaryota</taxon>
        <taxon>Viridiplantae</taxon>
        <taxon>Streptophyta</taxon>
        <taxon>Embryophyta</taxon>
        <taxon>Tracheophyta</taxon>
        <taxon>Spermatophyta</taxon>
        <taxon>Magnoliopsida</taxon>
        <taxon>eudicotyledons</taxon>
        <taxon>Gunneridae</taxon>
        <taxon>Pentapetalae</taxon>
        <taxon>asterids</taxon>
        <taxon>campanulids</taxon>
        <taxon>Apiales</taxon>
        <taxon>Apiaceae</taxon>
        <taxon>Apioideae</taxon>
        <taxon>Scandiceae</taxon>
        <taxon>Daucinae</taxon>
        <taxon>Daucus</taxon>
        <taxon>Daucus sect. Daucus</taxon>
    </lineage>
</organism>
<dbReference type="AlphaFoldDB" id="A0AAF0XRX4"/>
<dbReference type="Proteomes" id="UP000077755">
    <property type="component" value="Chromosome 8"/>
</dbReference>
<evidence type="ECO:0000313" key="2">
    <source>
        <dbReference type="EMBL" id="WOH12865.1"/>
    </source>
</evidence>
<evidence type="ECO:0000313" key="3">
    <source>
        <dbReference type="Proteomes" id="UP000077755"/>
    </source>
</evidence>